<reference evidence="16 17" key="1">
    <citation type="submission" date="2018-10" db="EMBL/GenBank/DDBJ databases">
        <title>Genomic Encyclopedia of Type Strains, Phase IV (KMG-IV): sequencing the most valuable type-strain genomes for metagenomic binning, comparative biology and taxonomic classification.</title>
        <authorList>
            <person name="Goeker M."/>
        </authorList>
    </citation>
    <scope>NUCLEOTIDE SEQUENCE [LARGE SCALE GENOMIC DNA]</scope>
    <source>
        <strain evidence="16 17">DSM 12769</strain>
    </source>
</reference>
<dbReference type="PANTHER" id="PTHR39579">
    <property type="entry name" value="INNER MEMBRANE PROTEIN YHCB"/>
    <property type="match status" value="1"/>
</dbReference>
<evidence type="ECO:0000256" key="3">
    <source>
        <dbReference type="ARBA" id="ARBA00022519"/>
    </source>
</evidence>
<organism evidence="16 17">
    <name type="scientific">Alkalispirillum mobile</name>
    <dbReference type="NCBI Taxonomy" id="85925"/>
    <lineage>
        <taxon>Bacteria</taxon>
        <taxon>Pseudomonadati</taxon>
        <taxon>Pseudomonadota</taxon>
        <taxon>Gammaproteobacteria</taxon>
        <taxon>Chromatiales</taxon>
        <taxon>Ectothiorhodospiraceae</taxon>
        <taxon>Alkalispirillum</taxon>
    </lineage>
</organism>
<evidence type="ECO:0000256" key="6">
    <source>
        <dbReference type="ARBA" id="ARBA00022960"/>
    </source>
</evidence>
<evidence type="ECO:0000256" key="7">
    <source>
        <dbReference type="ARBA" id="ARBA00022989"/>
    </source>
</evidence>
<keyword evidence="2" id="KW-1003">Cell membrane</keyword>
<dbReference type="EMBL" id="RCDA01000002">
    <property type="protein sequence ID" value="RLK48652.1"/>
    <property type="molecule type" value="Genomic_DNA"/>
</dbReference>
<protein>
    <recommendedName>
        <fullName evidence="11">Z-ring associated protein G</fullName>
    </recommendedName>
    <alternativeName>
        <fullName evidence="12">Cell division protein ZapG</fullName>
    </alternativeName>
</protein>
<comment type="subcellular location">
    <subcellularLocation>
        <location evidence="1">Cell inner membrane</location>
        <topology evidence="1">Single-pass membrane protein</topology>
    </subcellularLocation>
</comment>
<accession>A0A498BZ08</accession>
<sequence>MTGGELLIVFLGLVAVAIVGFVVGRATSSGSGQSHKLEQELKEAKEAHDSYKQEVNTHFEKTAELFKDMTGAYRSLYNHMAESSGKLGVGPSDPLLEADPARQEQTRLDYGTADAETDETAPAPERPADYAPEETPEEKKGQQAQEGQAGTRDDKR</sequence>
<feature type="transmembrane region" description="Helical" evidence="15">
    <location>
        <begin position="6"/>
        <end position="26"/>
    </location>
</feature>
<keyword evidence="4" id="KW-0132">Cell division</keyword>
<dbReference type="InterPro" id="IPR009386">
    <property type="entry name" value="ZapG-like"/>
</dbReference>
<evidence type="ECO:0000256" key="8">
    <source>
        <dbReference type="ARBA" id="ARBA00023136"/>
    </source>
</evidence>
<evidence type="ECO:0000256" key="9">
    <source>
        <dbReference type="ARBA" id="ARBA00023306"/>
    </source>
</evidence>
<dbReference type="GO" id="GO:0051301">
    <property type="term" value="P:cell division"/>
    <property type="evidence" value="ECO:0007669"/>
    <property type="project" value="UniProtKB-KW"/>
</dbReference>
<evidence type="ECO:0000256" key="2">
    <source>
        <dbReference type="ARBA" id="ARBA00022475"/>
    </source>
</evidence>
<feature type="coiled-coil region" evidence="13">
    <location>
        <begin position="34"/>
        <end position="61"/>
    </location>
</feature>
<keyword evidence="3" id="KW-0997">Cell inner membrane</keyword>
<evidence type="ECO:0000256" key="5">
    <source>
        <dbReference type="ARBA" id="ARBA00022692"/>
    </source>
</evidence>
<evidence type="ECO:0000256" key="15">
    <source>
        <dbReference type="SAM" id="Phobius"/>
    </source>
</evidence>
<dbReference type="Proteomes" id="UP000275461">
    <property type="component" value="Unassembled WGS sequence"/>
</dbReference>
<comment type="caution">
    <text evidence="16">The sequence shown here is derived from an EMBL/GenBank/DDBJ whole genome shotgun (WGS) entry which is preliminary data.</text>
</comment>
<keyword evidence="8 15" id="KW-0472">Membrane</keyword>
<dbReference type="AlphaFoldDB" id="A0A498BZ08"/>
<evidence type="ECO:0000256" key="11">
    <source>
        <dbReference type="ARBA" id="ARBA00035703"/>
    </source>
</evidence>
<evidence type="ECO:0000256" key="1">
    <source>
        <dbReference type="ARBA" id="ARBA00004377"/>
    </source>
</evidence>
<evidence type="ECO:0000256" key="10">
    <source>
        <dbReference type="ARBA" id="ARBA00035657"/>
    </source>
</evidence>
<keyword evidence="13" id="KW-0175">Coiled coil</keyword>
<name>A0A498BZ08_9GAMM</name>
<dbReference type="GO" id="GO:0008360">
    <property type="term" value="P:regulation of cell shape"/>
    <property type="evidence" value="ECO:0007669"/>
    <property type="project" value="UniProtKB-KW"/>
</dbReference>
<evidence type="ECO:0000313" key="17">
    <source>
        <dbReference type="Proteomes" id="UP000275461"/>
    </source>
</evidence>
<dbReference type="PANTHER" id="PTHR39579:SF1">
    <property type="entry name" value="INNER MEMBRANE PROTEIN YHCB"/>
    <property type="match status" value="1"/>
</dbReference>
<dbReference type="GO" id="GO:0005886">
    <property type="term" value="C:plasma membrane"/>
    <property type="evidence" value="ECO:0007669"/>
    <property type="project" value="UniProtKB-SubCell"/>
</dbReference>
<gene>
    <name evidence="16" type="ORF">DFR31_1763</name>
</gene>
<feature type="region of interest" description="Disordered" evidence="14">
    <location>
        <begin position="83"/>
        <end position="156"/>
    </location>
</feature>
<evidence type="ECO:0000256" key="14">
    <source>
        <dbReference type="SAM" id="MobiDB-lite"/>
    </source>
</evidence>
<dbReference type="OrthoDB" id="8527774at2"/>
<keyword evidence="9" id="KW-0131">Cell cycle</keyword>
<dbReference type="RefSeq" id="WP_121442299.1">
    <property type="nucleotide sequence ID" value="NZ_RCDA01000002.1"/>
</dbReference>
<comment type="similarity">
    <text evidence="10">Belongs to the ZapG family.</text>
</comment>
<evidence type="ECO:0000256" key="13">
    <source>
        <dbReference type="SAM" id="Coils"/>
    </source>
</evidence>
<evidence type="ECO:0000256" key="4">
    <source>
        <dbReference type="ARBA" id="ARBA00022618"/>
    </source>
</evidence>
<keyword evidence="5 15" id="KW-0812">Transmembrane</keyword>
<proteinExistence type="inferred from homology"/>
<evidence type="ECO:0000256" key="12">
    <source>
        <dbReference type="ARBA" id="ARBA00035727"/>
    </source>
</evidence>
<keyword evidence="17" id="KW-1185">Reference proteome</keyword>
<evidence type="ECO:0000313" key="16">
    <source>
        <dbReference type="EMBL" id="RLK48652.1"/>
    </source>
</evidence>
<keyword evidence="6" id="KW-0133">Cell shape</keyword>
<dbReference type="Pfam" id="PF06295">
    <property type="entry name" value="ZapG-like"/>
    <property type="match status" value="1"/>
</dbReference>
<keyword evidence="7 15" id="KW-1133">Transmembrane helix</keyword>